<feature type="non-terminal residue" evidence="1">
    <location>
        <position position="1"/>
    </location>
</feature>
<keyword evidence="1" id="KW-0449">Lipoprotein</keyword>
<proteinExistence type="predicted"/>
<sequence>KDSEVLAISKDGDALSLDMNEAFLAGLRASGSTGEFLYMGSLVNTFLDNFNCTTVRVTVEGQPFSTGHTEYDKPLQAFTF</sequence>
<evidence type="ECO:0000313" key="1">
    <source>
        <dbReference type="EMBL" id="EKC68429.1"/>
    </source>
</evidence>
<accession>K1TLE2</accession>
<dbReference type="AlphaFoldDB" id="K1TLE2"/>
<protein>
    <submittedName>
        <fullName evidence="1">Lipoprotein</fullName>
    </submittedName>
</protein>
<comment type="caution">
    <text evidence="1">The sequence shown here is derived from an EMBL/GenBank/DDBJ whole genome shotgun (WGS) entry which is preliminary data.</text>
</comment>
<gene>
    <name evidence="1" type="ORF">OBE_04941</name>
</gene>
<reference evidence="1" key="1">
    <citation type="journal article" date="2013" name="Environ. Microbiol.">
        <title>Microbiota from the distal guts of lean and obese adolescents exhibit partial functional redundancy besides clear differences in community structure.</title>
        <authorList>
            <person name="Ferrer M."/>
            <person name="Ruiz A."/>
            <person name="Lanza F."/>
            <person name="Haange S.B."/>
            <person name="Oberbach A."/>
            <person name="Till H."/>
            <person name="Bargiela R."/>
            <person name="Campoy C."/>
            <person name="Segura M.T."/>
            <person name="Richter M."/>
            <person name="von Bergen M."/>
            <person name="Seifert J."/>
            <person name="Suarez A."/>
        </authorList>
    </citation>
    <scope>NUCLEOTIDE SEQUENCE</scope>
</reference>
<name>K1TLE2_9ZZZZ</name>
<organism evidence="1">
    <name type="scientific">human gut metagenome</name>
    <dbReference type="NCBI Taxonomy" id="408170"/>
    <lineage>
        <taxon>unclassified sequences</taxon>
        <taxon>metagenomes</taxon>
        <taxon>organismal metagenomes</taxon>
    </lineage>
</organism>
<dbReference type="EMBL" id="AJWZ01003367">
    <property type="protein sequence ID" value="EKC68429.1"/>
    <property type="molecule type" value="Genomic_DNA"/>
</dbReference>